<dbReference type="Gene3D" id="2.120.10.80">
    <property type="entry name" value="Kelch-type beta propeller"/>
    <property type="match status" value="1"/>
</dbReference>
<accession>A0A8J2X3P1</accession>
<reference evidence="4" key="1">
    <citation type="submission" date="2021-11" db="EMBL/GenBank/DDBJ databases">
        <authorList>
            <consortium name="Genoscope - CEA"/>
            <person name="William W."/>
        </authorList>
    </citation>
    <scope>NUCLEOTIDE SEQUENCE</scope>
</reference>
<feature type="compositionally biased region" description="Basic residues" evidence="1">
    <location>
        <begin position="1361"/>
        <end position="1379"/>
    </location>
</feature>
<keyword evidence="2" id="KW-0812">Transmembrane</keyword>
<comment type="caution">
    <text evidence="4">The sequence shown here is derived from an EMBL/GenBank/DDBJ whole genome shotgun (WGS) entry which is preliminary data.</text>
</comment>
<name>A0A8J2X3P1_9STRA</name>
<feature type="compositionally biased region" description="Basic and acidic residues" evidence="1">
    <location>
        <begin position="1319"/>
        <end position="1338"/>
    </location>
</feature>
<evidence type="ECO:0000256" key="3">
    <source>
        <dbReference type="SAM" id="SignalP"/>
    </source>
</evidence>
<evidence type="ECO:0000256" key="2">
    <source>
        <dbReference type="SAM" id="Phobius"/>
    </source>
</evidence>
<feature type="signal peptide" evidence="3">
    <location>
        <begin position="1"/>
        <end position="24"/>
    </location>
</feature>
<keyword evidence="5" id="KW-1185">Reference proteome</keyword>
<feature type="region of interest" description="Disordered" evidence="1">
    <location>
        <begin position="1317"/>
        <end position="1379"/>
    </location>
</feature>
<evidence type="ECO:0000313" key="4">
    <source>
        <dbReference type="EMBL" id="CAH0379244.1"/>
    </source>
</evidence>
<dbReference type="SUPFAM" id="SSF117281">
    <property type="entry name" value="Kelch motif"/>
    <property type="match status" value="2"/>
</dbReference>
<dbReference type="PANTHER" id="PTHR23244">
    <property type="entry name" value="KELCH REPEAT DOMAIN"/>
    <property type="match status" value="1"/>
</dbReference>
<feature type="chain" id="PRO_5035259397" evidence="3">
    <location>
        <begin position="25"/>
        <end position="1379"/>
    </location>
</feature>
<evidence type="ECO:0000256" key="1">
    <source>
        <dbReference type="SAM" id="MobiDB-lite"/>
    </source>
</evidence>
<dbReference type="Proteomes" id="UP000789595">
    <property type="component" value="Unassembled WGS sequence"/>
</dbReference>
<proteinExistence type="predicted"/>
<keyword evidence="2" id="KW-1133">Transmembrane helix</keyword>
<keyword evidence="3" id="KW-0732">Signal</keyword>
<dbReference type="OrthoDB" id="68380at2759"/>
<feature type="compositionally biased region" description="Basic residues" evidence="1">
    <location>
        <begin position="1339"/>
        <end position="1351"/>
    </location>
</feature>
<sequence>MATAAHRKTRRRRWLLLLIPSVDAANWAQTTGALRQNLAVPYMATPSKNRSHWSGRLGHATAVSNEACMATRACAAETVCMYERKCKKTGSETVADSAQLCRVDGDCAGGDSEECVDIAVQGSDPVCSRDRCCKVIHDNRYHLYLVGGDDFSATFTKANRRKQHDAGNPSHGFRNDVWRLRAKPRTWLGMYDMIDRTRYDHKMPKLWSLLRWEQRAPGRVPDSGETYEEFIQCQLPLQQWSEGKTSDKYPSHVTAGIDCQSRKWFTRMPRQTWFGKKGEVEIDGMYRGWFSPRRFHQLAEHKGNLFLIGGRAREHKRLANDRTVGLTSPKQMQMRGRAGHSTWREPAVLKNDVWLSGDGGANWRLIEPGCQNNKALPGLLLTGGDGKTYVSDKSNVCKVDTDCYSPSEECTGVDKSRDESTGICTCKIWSPREQHRVAIHRGIMFLVGGFVTVHRSYCEGDACGDVDAGGYREYLSDVWYWDLNTWLSEGDDGQKNTWEENTIGAGFAGRGGHSLSVLEMLPKDGLGVQAKGIFALWVIGGRTGSADDKSRDAVLDDAWYAEVPMHPCPVGTIPPDGLDECVDVGAGTWEWLNACPDGCGFPARSGHATVVDLPSESNLFTQRVYVIGGEGQDGSLLGDVWSTGWECTHDGQQAGSRTKVPTAAATDTVNEPSRGVWRGFCTSKICLEGKCEAGDPNNDINLVKTELQDGLDQDNKYCFTRKCKKTDALTVANSAQLCRVDSDCAGGDNEECVDITWTEDDEQHYVACVEEEDCPAMASCRAKPRWRRDYDPDALFRAKVPGGAFMPESTFVEDVEGAVTGTPGEYYSQCDFDPIGAWFYDAGAPQQHYVDGDSPVEKLVKVYLPTAETEPSHAGDQGYPSVYQQCQNHYGIVPRRKQLITDGTDGTQDRLGMLHTLGIHTIRDLAEATREQIVELRGYRNPGATPLVDDVYEDVCDHKAFAEALLEKCHVTPHQHPLTHFDLETFAPWNVEVEFAPGSPPLGAKPRGFEDDDERAFGKDAVLDGEASGSLKEEDKLKTWAVGSPFKARWHCGRDQYPCQNPRPAVPAEEIIAGWDGCKTILGGGTVDVPGIGGVPPPDDVKDPEPLVRELICKQNPGPRAYHTGVFFDGKVYVLGGLENKTSLKTAQDMWYRDDNLPRAELGDRVPAKADLSTITTMFDVPQYQFHAKAADEAVMFEYLVYDADENQVVRTWDRSLGKAQVNWLDKYYENGPGSGFYIFYVRAVDAAGNVDVVFDGLRFRNMYKWKYNTRLPWDYIGYSVLSFLTCVLVAYKEYQRRKRKAAMERYAIKRMRRKFKGAQKEMNKGGVDWRKMMDDDKKKRKKKDKKKGSEKKKAKDREKQKAKKAKQKEKEKLKKKRE</sequence>
<organism evidence="4 5">
    <name type="scientific">Pelagomonas calceolata</name>
    <dbReference type="NCBI Taxonomy" id="35677"/>
    <lineage>
        <taxon>Eukaryota</taxon>
        <taxon>Sar</taxon>
        <taxon>Stramenopiles</taxon>
        <taxon>Ochrophyta</taxon>
        <taxon>Pelagophyceae</taxon>
        <taxon>Pelagomonadales</taxon>
        <taxon>Pelagomonadaceae</taxon>
        <taxon>Pelagomonas</taxon>
    </lineage>
</organism>
<protein>
    <submittedName>
        <fullName evidence="4">Uncharacterized protein</fullName>
    </submittedName>
</protein>
<evidence type="ECO:0000313" key="5">
    <source>
        <dbReference type="Proteomes" id="UP000789595"/>
    </source>
</evidence>
<feature type="transmembrane region" description="Helical" evidence="2">
    <location>
        <begin position="1276"/>
        <end position="1292"/>
    </location>
</feature>
<dbReference type="InterPro" id="IPR015915">
    <property type="entry name" value="Kelch-typ_b-propeller"/>
</dbReference>
<dbReference type="EMBL" id="CAKKNE010000006">
    <property type="protein sequence ID" value="CAH0379244.1"/>
    <property type="molecule type" value="Genomic_DNA"/>
</dbReference>
<keyword evidence="2" id="KW-0472">Membrane</keyword>
<gene>
    <name evidence="4" type="ORF">PECAL_6P08510</name>
</gene>